<reference evidence="1 2" key="1">
    <citation type="submission" date="2017-08" db="EMBL/GenBank/DDBJ databases">
        <title>Burning lignite coal seam in the remote Altai Mountains harbors a hydrogen-driven thermophilic microbial community.</title>
        <authorList>
            <person name="Kadnikov V.V."/>
            <person name="Mardanov A.V."/>
            <person name="Ivasenko D."/>
            <person name="Beletsky A.V."/>
            <person name="Karnachuk O.V."/>
            <person name="Ravin N.V."/>
        </authorList>
    </citation>
    <scope>NUCLEOTIDE SEQUENCE [LARGE SCALE GENOMIC DNA]</scope>
    <source>
        <strain evidence="1">AL33</strain>
    </source>
</reference>
<proteinExistence type="predicted"/>
<protein>
    <submittedName>
        <fullName evidence="1">Uncharacterized protein</fullName>
    </submittedName>
</protein>
<comment type="caution">
    <text evidence="1">The sequence shown here is derived from an EMBL/GenBank/DDBJ whole genome shotgun (WGS) entry which is preliminary data.</text>
</comment>
<name>A0A2T5G9P7_HYDSH</name>
<dbReference type="AlphaFoldDB" id="A0A2T5G9P7"/>
<gene>
    <name evidence="1" type="ORF">HSCHL_2414</name>
</gene>
<organism evidence="1 2">
    <name type="scientific">Hydrogenibacillus schlegelii</name>
    <name type="common">Bacillus schlegelii</name>
    <dbReference type="NCBI Taxonomy" id="1484"/>
    <lineage>
        <taxon>Bacteria</taxon>
        <taxon>Bacillati</taxon>
        <taxon>Bacillota</taxon>
        <taxon>Bacilli</taxon>
        <taxon>Bacillales</taxon>
        <taxon>Bacillales Family X. Incertae Sedis</taxon>
        <taxon>Hydrogenibacillus</taxon>
    </lineage>
</organism>
<dbReference type="EMBL" id="PEBV01000019">
    <property type="protein sequence ID" value="PTQ52915.1"/>
    <property type="molecule type" value="Genomic_DNA"/>
</dbReference>
<evidence type="ECO:0000313" key="1">
    <source>
        <dbReference type="EMBL" id="PTQ52915.1"/>
    </source>
</evidence>
<evidence type="ECO:0000313" key="2">
    <source>
        <dbReference type="Proteomes" id="UP000244180"/>
    </source>
</evidence>
<sequence length="119" mass="13283">MGLGREPSFLATESEIAEVLAELRARNVRPPCGSRKDQPPDVSHVSSRGLFSFIACLRRRYRHYETQGMFFPDSRLIVTDPELRVIAAIHPVNLLALEARVGNARTNGGAFCLSTLFRN</sequence>
<accession>A0A2T5G9P7</accession>
<dbReference type="Proteomes" id="UP000244180">
    <property type="component" value="Unassembled WGS sequence"/>
</dbReference>